<reference evidence="2" key="1">
    <citation type="journal article" date="2014" name="Genome Announc.">
        <title>De novo whole-genome sequence and genome annotation of Lichtheimia ramosa.</title>
        <authorList>
            <person name="Linde J."/>
            <person name="Schwartze V."/>
            <person name="Binder U."/>
            <person name="Lass-Florl C."/>
            <person name="Voigt K."/>
            <person name="Horn F."/>
        </authorList>
    </citation>
    <scope>NUCLEOTIDE SEQUENCE</scope>
    <source>
        <strain evidence="2">JMRC FSU:6197</strain>
    </source>
</reference>
<accession>A0A077WQR9</accession>
<evidence type="ECO:0000313" key="2">
    <source>
        <dbReference type="EMBL" id="CDS09012.1"/>
    </source>
</evidence>
<dbReference type="EMBL" id="LK023328">
    <property type="protein sequence ID" value="CDS09012.1"/>
    <property type="molecule type" value="Genomic_DNA"/>
</dbReference>
<dbReference type="AlphaFoldDB" id="A0A077WQR9"/>
<protein>
    <submittedName>
        <fullName evidence="2">Uncharacterized protein</fullName>
    </submittedName>
</protein>
<evidence type="ECO:0000256" key="1">
    <source>
        <dbReference type="SAM" id="SignalP"/>
    </source>
</evidence>
<feature type="chain" id="PRO_5001726678" evidence="1">
    <location>
        <begin position="22"/>
        <end position="98"/>
    </location>
</feature>
<keyword evidence="1" id="KW-0732">Signal</keyword>
<proteinExistence type="predicted"/>
<organism evidence="2">
    <name type="scientific">Lichtheimia ramosa</name>
    <dbReference type="NCBI Taxonomy" id="688394"/>
    <lineage>
        <taxon>Eukaryota</taxon>
        <taxon>Fungi</taxon>
        <taxon>Fungi incertae sedis</taxon>
        <taxon>Mucoromycota</taxon>
        <taxon>Mucoromycotina</taxon>
        <taxon>Mucoromycetes</taxon>
        <taxon>Mucorales</taxon>
        <taxon>Lichtheimiaceae</taxon>
        <taxon>Lichtheimia</taxon>
    </lineage>
</organism>
<gene>
    <name evidence="2" type="ORF">LRAMOSA10372</name>
</gene>
<feature type="signal peptide" evidence="1">
    <location>
        <begin position="1"/>
        <end position="21"/>
    </location>
</feature>
<sequence length="98" mass="10192">MLFKTTHFFAFAAIMVTTTFAVPILGVGENQGTGGQGEQVGQSGQGGLDVEKIVNKVGGTVNCALSCTKDATQPLSLEDCIKNGCNQQQGGDAEQQQQ</sequence>
<name>A0A077WQR9_9FUNG</name>
<dbReference type="OrthoDB" id="2289153at2759"/>